<dbReference type="InterPro" id="IPR006099">
    <property type="entry name" value="MeMalonylCoA_mutase_a/b_cat"/>
</dbReference>
<dbReference type="InterPro" id="IPR016176">
    <property type="entry name" value="Cbl-dep_enz_cat"/>
</dbReference>
<dbReference type="GO" id="GO:0031419">
    <property type="term" value="F:cobalamin binding"/>
    <property type="evidence" value="ECO:0007669"/>
    <property type="project" value="UniProtKB-KW"/>
</dbReference>
<evidence type="ECO:0000256" key="4">
    <source>
        <dbReference type="ARBA" id="ARBA00023235"/>
    </source>
</evidence>
<evidence type="ECO:0000313" key="7">
    <source>
        <dbReference type="EMBL" id="KGR91458.1"/>
    </source>
</evidence>
<dbReference type="GO" id="GO:0046872">
    <property type="term" value="F:metal ion binding"/>
    <property type="evidence" value="ECO:0007669"/>
    <property type="project" value="InterPro"/>
</dbReference>
<gene>
    <name evidence="7" type="ORF">CD30_05220</name>
</gene>
<comment type="caution">
    <text evidence="7">The sequence shown here is derived from an EMBL/GenBank/DDBJ whole genome shotgun (WGS) entry which is preliminary data.</text>
</comment>
<dbReference type="PANTHER" id="PTHR48101:SF1">
    <property type="entry name" value="METHYLMALONYL-COA MUTASE, LARGE SUBUNIT"/>
    <property type="match status" value="1"/>
</dbReference>
<evidence type="ECO:0000256" key="5">
    <source>
        <dbReference type="ARBA" id="ARBA00023285"/>
    </source>
</evidence>
<dbReference type="SUPFAM" id="SSF52242">
    <property type="entry name" value="Cobalamin (vitamin B12)-binding domain"/>
    <property type="match status" value="1"/>
</dbReference>
<dbReference type="EMBL" id="JPVQ01000006">
    <property type="protein sequence ID" value="KGR91458.1"/>
    <property type="molecule type" value="Genomic_DNA"/>
</dbReference>
<dbReference type="AlphaFoldDB" id="A0A0A3J8F4"/>
<comment type="cofactor">
    <cofactor evidence="1">
        <name>adenosylcob(III)alamin</name>
        <dbReference type="ChEBI" id="CHEBI:18408"/>
    </cofactor>
</comment>
<dbReference type="RefSeq" id="WP_036173351.1">
    <property type="nucleotide sequence ID" value="NZ_AVCZ01000006.1"/>
</dbReference>
<keyword evidence="8" id="KW-1185">Reference proteome</keyword>
<evidence type="ECO:0000256" key="2">
    <source>
        <dbReference type="ARBA" id="ARBA00008465"/>
    </source>
</evidence>
<reference evidence="7 8" key="1">
    <citation type="submission" date="2014-02" db="EMBL/GenBank/DDBJ databases">
        <title>Draft genome sequence of Lysinibacillus massiliensis CCUG 49529.</title>
        <authorList>
            <person name="Zhang F."/>
            <person name="Wang G."/>
            <person name="Zhang L."/>
        </authorList>
    </citation>
    <scope>NUCLEOTIDE SEQUENCE [LARGE SCALE GENOMIC DNA]</scope>
    <source>
        <strain evidence="7 8">CCUG 49529</strain>
    </source>
</reference>
<proteinExistence type="inferred from homology"/>
<sequence length="567" mass="64052">MTNNMKHIQFNNVSYEQWKEEAIKALKGKPFETLFTPTTDGITLEPLYTQQTVIEKLGDQLEKQISTIRSLKATKDFSSAQQIFGETAEQFFKNIEDSLERGNQILTIDSRVLFDWDETNISRLASILENNPFKLVLQDKNDVILTVFEQIEPSSRKQVSGYILSKEPIKIDNYPNVRTISANTLPYHYEGANVVQELALSLALAAKFANNENNFAEFVNKFYVNFAVDTQFFSEIAKLRAFKILWKAFTKAYNAESNIAVPIVAETSLRSFSKLDEYVNLLRAGNEALSALIGGADVFTVHPHDVLVKPTDKSIRIARNVILVLKEESHAASVLDPSGGSYFIECLTAEYVEKAWSLFLEIEDAGGIDAYEESGKLQRILEEVTTARLKSIEARKHSLIGTNIYANPEDDFNVETNPLFVDVKRLSTPFEELRLLYKNLQPKISILTYGKLKNFKPRADFVSGYFATAGIVANQSGEIDSIADLLNWINKTDSQYIVFVATDEDTKTILPSILENKRKELIIDVAGRFKEEEKEWVEKGLNGFVFAGQNLVEKLNAIAERLKGEQQ</sequence>
<dbReference type="PANTHER" id="PTHR48101">
    <property type="entry name" value="METHYLMALONYL-COA MUTASE, MITOCHONDRIAL-RELATED"/>
    <property type="match status" value="1"/>
</dbReference>
<evidence type="ECO:0000259" key="6">
    <source>
        <dbReference type="Pfam" id="PF01642"/>
    </source>
</evidence>
<evidence type="ECO:0000313" key="8">
    <source>
        <dbReference type="Proteomes" id="UP000030595"/>
    </source>
</evidence>
<dbReference type="OrthoDB" id="9762378at2"/>
<keyword evidence="3" id="KW-0846">Cobalamin</keyword>
<name>A0A0A3J8F4_9BACL</name>
<keyword evidence="4" id="KW-0413">Isomerase</keyword>
<evidence type="ECO:0000256" key="3">
    <source>
        <dbReference type="ARBA" id="ARBA00022628"/>
    </source>
</evidence>
<dbReference type="eggNOG" id="COG1884">
    <property type="taxonomic scope" value="Bacteria"/>
</dbReference>
<dbReference type="Gene3D" id="3.20.20.240">
    <property type="entry name" value="Methylmalonyl-CoA mutase"/>
    <property type="match status" value="2"/>
</dbReference>
<dbReference type="Gene3D" id="3.40.50.280">
    <property type="entry name" value="Cobalamin-binding domain"/>
    <property type="match status" value="1"/>
</dbReference>
<dbReference type="InterPro" id="IPR036724">
    <property type="entry name" value="Cobalamin-bd_sf"/>
</dbReference>
<organism evidence="7 8">
    <name type="scientific">Ureibacillus massiliensis 4400831 = CIP 108448 = CCUG 49529</name>
    <dbReference type="NCBI Taxonomy" id="1211035"/>
    <lineage>
        <taxon>Bacteria</taxon>
        <taxon>Bacillati</taxon>
        <taxon>Bacillota</taxon>
        <taxon>Bacilli</taxon>
        <taxon>Bacillales</taxon>
        <taxon>Caryophanaceae</taxon>
        <taxon>Ureibacillus</taxon>
    </lineage>
</organism>
<feature type="domain" description="Methylmalonyl-CoA mutase alpha/beta chain catalytic" evidence="6">
    <location>
        <begin position="172"/>
        <end position="415"/>
    </location>
</feature>
<comment type="similarity">
    <text evidence="2">Belongs to the methylmalonyl-CoA mutase family.</text>
</comment>
<dbReference type="GO" id="GO:0016866">
    <property type="term" value="F:intramolecular transferase activity"/>
    <property type="evidence" value="ECO:0007669"/>
    <property type="project" value="InterPro"/>
</dbReference>
<evidence type="ECO:0000256" key="1">
    <source>
        <dbReference type="ARBA" id="ARBA00001922"/>
    </source>
</evidence>
<dbReference type="Proteomes" id="UP000030595">
    <property type="component" value="Unassembled WGS sequence"/>
</dbReference>
<accession>A0A0A3J8F4</accession>
<dbReference type="Pfam" id="PF01642">
    <property type="entry name" value="MM_CoA_mutase"/>
    <property type="match status" value="1"/>
</dbReference>
<keyword evidence="5" id="KW-0170">Cobalt</keyword>
<protein>
    <submittedName>
        <fullName evidence="7">Methylmalonyl-CoA mutase</fullName>
    </submittedName>
</protein>
<dbReference type="SUPFAM" id="SSF51703">
    <property type="entry name" value="Cobalamin (vitamin B12)-dependent enzymes"/>
    <property type="match status" value="1"/>
</dbReference>